<feature type="compositionally biased region" description="Low complexity" evidence="23">
    <location>
        <begin position="318"/>
        <end position="328"/>
    </location>
</feature>
<evidence type="ECO:0000256" key="8">
    <source>
        <dbReference type="ARBA" id="ARBA00022617"/>
    </source>
</evidence>
<evidence type="ECO:0000256" key="13">
    <source>
        <dbReference type="ARBA" id="ARBA00022912"/>
    </source>
</evidence>
<dbReference type="InterPro" id="IPR052306">
    <property type="entry name" value="CYP450_71D"/>
</dbReference>
<dbReference type="Pfam" id="PF00067">
    <property type="entry name" value="p450"/>
    <property type="match status" value="1"/>
</dbReference>
<keyword evidence="14" id="KW-1133">Transmembrane helix</keyword>
<dbReference type="InterPro" id="IPR001128">
    <property type="entry name" value="Cyt_P450"/>
</dbReference>
<dbReference type="Pfam" id="PF00481">
    <property type="entry name" value="PP2C"/>
    <property type="match status" value="1"/>
</dbReference>
<dbReference type="GO" id="GO:0020037">
    <property type="term" value="F:heme binding"/>
    <property type="evidence" value="ECO:0007669"/>
    <property type="project" value="InterPro"/>
</dbReference>
<dbReference type="PANTHER" id="PTHR47953">
    <property type="entry name" value="OS08G0105600 PROTEIN"/>
    <property type="match status" value="1"/>
</dbReference>
<comment type="catalytic activity">
    <reaction evidence="20">
        <text>O-phospho-L-seryl-[protein] + H2O = L-seryl-[protein] + phosphate</text>
        <dbReference type="Rhea" id="RHEA:20629"/>
        <dbReference type="Rhea" id="RHEA-COMP:9863"/>
        <dbReference type="Rhea" id="RHEA-COMP:11604"/>
        <dbReference type="ChEBI" id="CHEBI:15377"/>
        <dbReference type="ChEBI" id="CHEBI:29999"/>
        <dbReference type="ChEBI" id="CHEBI:43474"/>
        <dbReference type="ChEBI" id="CHEBI:83421"/>
        <dbReference type="EC" id="3.1.3.16"/>
    </reaction>
</comment>
<evidence type="ECO:0000313" key="24">
    <source>
        <dbReference type="EnsemblPlants" id="EMT24531"/>
    </source>
</evidence>
<dbReference type="GO" id="GO:0005506">
    <property type="term" value="F:iron ion binding"/>
    <property type="evidence" value="ECO:0007669"/>
    <property type="project" value="InterPro"/>
</dbReference>
<dbReference type="PANTHER" id="PTHR47953:SF19">
    <property type="entry name" value="OS06G0641600 PROTEIN"/>
    <property type="match status" value="1"/>
</dbReference>
<dbReference type="PROSITE" id="PS00086">
    <property type="entry name" value="CYTOCHROME_P450"/>
    <property type="match status" value="1"/>
</dbReference>
<evidence type="ECO:0000256" key="4">
    <source>
        <dbReference type="ARBA" id="ARBA00004167"/>
    </source>
</evidence>
<accession>M8CM41</accession>
<evidence type="ECO:0000256" key="22">
    <source>
        <dbReference type="PIRSR" id="PIRSR602403-1"/>
    </source>
</evidence>
<protein>
    <recommendedName>
        <fullName evidence="7">protein-serine/threonine phosphatase</fullName>
        <ecNumber evidence="7">3.1.3.16</ecNumber>
    </recommendedName>
</protein>
<name>M8CM41_AEGTA</name>
<dbReference type="CDD" id="cd00143">
    <property type="entry name" value="PP2Cc"/>
    <property type="match status" value="1"/>
</dbReference>
<organism evidence="24">
    <name type="scientific">Aegilops tauschii</name>
    <name type="common">Tausch's goatgrass</name>
    <name type="synonym">Aegilops squarrosa</name>
    <dbReference type="NCBI Taxonomy" id="37682"/>
    <lineage>
        <taxon>Eukaryota</taxon>
        <taxon>Viridiplantae</taxon>
        <taxon>Streptophyta</taxon>
        <taxon>Embryophyta</taxon>
        <taxon>Tracheophyta</taxon>
        <taxon>Spermatophyta</taxon>
        <taxon>Magnoliopsida</taxon>
        <taxon>Liliopsida</taxon>
        <taxon>Poales</taxon>
        <taxon>Poaceae</taxon>
        <taxon>BOP clade</taxon>
        <taxon>Pooideae</taxon>
        <taxon>Triticodae</taxon>
        <taxon>Triticeae</taxon>
        <taxon>Triticinae</taxon>
        <taxon>Aegilops</taxon>
    </lineage>
</organism>
<dbReference type="SMART" id="SM00332">
    <property type="entry name" value="PP2Cc"/>
    <property type="match status" value="1"/>
</dbReference>
<keyword evidence="10 22" id="KW-0479">Metal-binding</keyword>
<keyword evidence="18" id="KW-0472">Membrane</keyword>
<dbReference type="AlphaFoldDB" id="M8CM41"/>
<comment type="catalytic activity">
    <reaction evidence="21">
        <text>O-phospho-L-threonyl-[protein] + H2O = L-threonyl-[protein] + phosphate</text>
        <dbReference type="Rhea" id="RHEA:47004"/>
        <dbReference type="Rhea" id="RHEA-COMP:11060"/>
        <dbReference type="Rhea" id="RHEA-COMP:11605"/>
        <dbReference type="ChEBI" id="CHEBI:15377"/>
        <dbReference type="ChEBI" id="CHEBI:30013"/>
        <dbReference type="ChEBI" id="CHEBI:43474"/>
        <dbReference type="ChEBI" id="CHEBI:61977"/>
        <dbReference type="EC" id="3.1.3.16"/>
    </reaction>
</comment>
<comment type="cofactor">
    <cofactor evidence="1">
        <name>Mn(2+)</name>
        <dbReference type="ChEBI" id="CHEBI:29035"/>
    </cofactor>
</comment>
<sequence length="838" mass="92402">MAELVKNPKVMHRVTTEVRQAFGAGGTVVEEQLANLVPYLQLVIRETLRPHSPLPLLLPRECREEAGCRVLGYDVPQGTQVLVNAWALSRDERYWPDAPEEFRPERFEKSEVDFRGADFELLPFGSGRRICPGLAFGLANVELALASLLLHFDWEAPGLDDPAGFDMTEAFGVTTRRKNGLVLRPVLRVPLPAGAEVGEHDERCRDDALGHSFCYASAAAYSSSFRHGISGAALSANSSVPVPLYLSSSAAGAGSVPQNYSSAFHTSSSFSSAPLQLSNLSSGPLFLSGPIDRGAQLSGPLDAAVPFSGPLPTKPTKRTSSSSRGLSSRFRKPLFGSLRRSVSEKHQPALMVPLRRDDGVQWAHGRAGEDRVHVVVSEDQRWLFVGIYDGFNGPEAPDFLVANLYRFLLRELRGIFYEEADRDSKRLWQFLADGDDDDNELDFSGSGRFAMSLARLKERRFNMWAHAAAVGDDEISREWGPKKLEAAPAVRDHGAVLGALTRALASTEAAYLDMTDQSMGSHPELAVTGACLLVALVRDDDVYVMNLGDSRAIVAQRADDDHGCGLGAMRMDDIGVGLEIESRPVGYPMIGLEALQLSIDHSTSIEEEVQRIKREHPDDDQCIVNDRVKGRLKVTRAFGAGYLKQAKLNNGLLEMFRNEYIGDAPYISCIPSLCHHKLTSRDQFLVLSSDGLYQYLSNEEVVLHVENFMERFPEGDPAQSLIEELLSRAAKKAGMDFYELLDIPQGDRRKYHDDVTVMVVSLEAGTMSASTFMVRPLQLVSASERSSYMLIKTEITPHLTAWQADDVLHAFLKAVFSDRRPWLVQISGSAQNTAHEPD</sequence>
<dbReference type="GO" id="GO:0004722">
    <property type="term" value="F:protein serine/threonine phosphatase activity"/>
    <property type="evidence" value="ECO:0007669"/>
    <property type="project" value="UniProtKB-EC"/>
</dbReference>
<evidence type="ECO:0000256" key="16">
    <source>
        <dbReference type="ARBA" id="ARBA00023004"/>
    </source>
</evidence>
<evidence type="ECO:0000256" key="5">
    <source>
        <dbReference type="ARBA" id="ARBA00006702"/>
    </source>
</evidence>
<evidence type="ECO:0000256" key="11">
    <source>
        <dbReference type="ARBA" id="ARBA00022801"/>
    </source>
</evidence>
<evidence type="ECO:0000256" key="19">
    <source>
        <dbReference type="ARBA" id="ARBA00023211"/>
    </source>
</evidence>
<evidence type="ECO:0000256" key="10">
    <source>
        <dbReference type="ARBA" id="ARBA00022723"/>
    </source>
</evidence>
<dbReference type="GO" id="GO:0016705">
    <property type="term" value="F:oxidoreductase activity, acting on paired donors, with incorporation or reduction of molecular oxygen"/>
    <property type="evidence" value="ECO:0007669"/>
    <property type="project" value="InterPro"/>
</dbReference>
<dbReference type="GO" id="GO:0004497">
    <property type="term" value="F:monooxygenase activity"/>
    <property type="evidence" value="ECO:0007669"/>
    <property type="project" value="UniProtKB-KW"/>
</dbReference>
<evidence type="ECO:0000256" key="15">
    <source>
        <dbReference type="ARBA" id="ARBA00023002"/>
    </source>
</evidence>
<dbReference type="EnsemblPlants" id="EMT24531">
    <property type="protein sequence ID" value="EMT24531"/>
    <property type="gene ID" value="F775_06161"/>
</dbReference>
<proteinExistence type="inferred from homology"/>
<dbReference type="PRINTS" id="PR00465">
    <property type="entry name" value="EP450IV"/>
</dbReference>
<dbReference type="InterPro" id="IPR036396">
    <property type="entry name" value="Cyt_P450_sf"/>
</dbReference>
<keyword evidence="17" id="KW-0503">Monooxygenase</keyword>
<dbReference type="PROSITE" id="PS51746">
    <property type="entry name" value="PPM_2"/>
    <property type="match status" value="1"/>
</dbReference>
<dbReference type="SUPFAM" id="SSF48264">
    <property type="entry name" value="Cytochrome P450"/>
    <property type="match status" value="1"/>
</dbReference>
<evidence type="ECO:0000256" key="3">
    <source>
        <dbReference type="ARBA" id="ARBA00001971"/>
    </source>
</evidence>
<comment type="cofactor">
    <cofactor evidence="3 22">
        <name>heme</name>
        <dbReference type="ChEBI" id="CHEBI:30413"/>
    </cofactor>
</comment>
<keyword evidence="9" id="KW-0812">Transmembrane</keyword>
<keyword evidence="16 22" id="KW-0408">Iron</keyword>
<comment type="subcellular location">
    <subcellularLocation>
        <location evidence="4">Membrane</location>
        <topology evidence="4">Single-pass membrane protein</topology>
    </subcellularLocation>
</comment>
<dbReference type="InterPro" id="IPR001932">
    <property type="entry name" value="PPM-type_phosphatase-like_dom"/>
</dbReference>
<dbReference type="FunFam" id="3.60.40.10:FF:000053">
    <property type="entry name" value="Protein phosphatase 2C 29"/>
    <property type="match status" value="1"/>
</dbReference>
<evidence type="ECO:0000256" key="17">
    <source>
        <dbReference type="ARBA" id="ARBA00023033"/>
    </source>
</evidence>
<evidence type="ECO:0000256" key="14">
    <source>
        <dbReference type="ARBA" id="ARBA00022989"/>
    </source>
</evidence>
<feature type="region of interest" description="Disordered" evidence="23">
    <location>
        <begin position="307"/>
        <end position="328"/>
    </location>
</feature>
<evidence type="ECO:0000256" key="2">
    <source>
        <dbReference type="ARBA" id="ARBA00001946"/>
    </source>
</evidence>
<keyword evidence="13" id="KW-0904">Protein phosphatase</keyword>
<evidence type="ECO:0000256" key="23">
    <source>
        <dbReference type="SAM" id="MobiDB-lite"/>
    </source>
</evidence>
<dbReference type="Gene3D" id="3.60.40.10">
    <property type="entry name" value="PPM-type phosphatase domain"/>
    <property type="match status" value="1"/>
</dbReference>
<evidence type="ECO:0000256" key="18">
    <source>
        <dbReference type="ARBA" id="ARBA00023136"/>
    </source>
</evidence>
<dbReference type="InterPro" id="IPR002403">
    <property type="entry name" value="Cyt_P450_E_grp-IV"/>
</dbReference>
<evidence type="ECO:0000256" key="6">
    <source>
        <dbReference type="ARBA" id="ARBA00010617"/>
    </source>
</evidence>
<dbReference type="SUPFAM" id="SSF81606">
    <property type="entry name" value="PP2C-like"/>
    <property type="match status" value="1"/>
</dbReference>
<evidence type="ECO:0000256" key="12">
    <source>
        <dbReference type="ARBA" id="ARBA00022842"/>
    </source>
</evidence>
<reference evidence="24" key="1">
    <citation type="submission" date="2015-06" db="UniProtKB">
        <authorList>
            <consortium name="EnsemblPlants"/>
        </authorList>
    </citation>
    <scope>IDENTIFICATION</scope>
</reference>
<comment type="similarity">
    <text evidence="6">Belongs to the cytochrome P450 family.</text>
</comment>
<keyword evidence="15" id="KW-0560">Oxidoreductase</keyword>
<dbReference type="InterPro" id="IPR017972">
    <property type="entry name" value="Cyt_P450_CS"/>
</dbReference>
<keyword evidence="11" id="KW-0378">Hydrolase</keyword>
<evidence type="ECO:0000256" key="1">
    <source>
        <dbReference type="ARBA" id="ARBA00001936"/>
    </source>
</evidence>
<keyword evidence="12" id="KW-0460">Magnesium</keyword>
<keyword evidence="19" id="KW-0464">Manganese</keyword>
<dbReference type="GO" id="GO:0016020">
    <property type="term" value="C:membrane"/>
    <property type="evidence" value="ECO:0007669"/>
    <property type="project" value="UniProtKB-SubCell"/>
</dbReference>
<feature type="binding site" description="axial binding residue" evidence="22">
    <location>
        <position position="131"/>
    </location>
    <ligand>
        <name>heme</name>
        <dbReference type="ChEBI" id="CHEBI:30413"/>
    </ligand>
    <ligandPart>
        <name>Fe</name>
        <dbReference type="ChEBI" id="CHEBI:18248"/>
    </ligandPart>
</feature>
<comment type="similarity">
    <text evidence="5">Belongs to the PP2C family.</text>
</comment>
<comment type="cofactor">
    <cofactor evidence="2">
        <name>Mg(2+)</name>
        <dbReference type="ChEBI" id="CHEBI:18420"/>
    </cofactor>
</comment>
<dbReference type="InterPro" id="IPR036457">
    <property type="entry name" value="PPM-type-like_dom_sf"/>
</dbReference>
<evidence type="ECO:0000256" key="21">
    <source>
        <dbReference type="ARBA" id="ARBA00048336"/>
    </source>
</evidence>
<evidence type="ECO:0000256" key="20">
    <source>
        <dbReference type="ARBA" id="ARBA00047761"/>
    </source>
</evidence>
<dbReference type="Gene3D" id="1.10.630.10">
    <property type="entry name" value="Cytochrome P450"/>
    <property type="match status" value="1"/>
</dbReference>
<evidence type="ECO:0000256" key="7">
    <source>
        <dbReference type="ARBA" id="ARBA00013081"/>
    </source>
</evidence>
<keyword evidence="8 22" id="KW-0349">Heme</keyword>
<dbReference type="EC" id="3.1.3.16" evidence="7"/>
<evidence type="ECO:0000256" key="9">
    <source>
        <dbReference type="ARBA" id="ARBA00022692"/>
    </source>
</evidence>